<dbReference type="AlphaFoldDB" id="A0A1M6VDD5"/>
<dbReference type="GO" id="GO:0006508">
    <property type="term" value="P:proteolysis"/>
    <property type="evidence" value="ECO:0007669"/>
    <property type="project" value="UniProtKB-KW"/>
</dbReference>
<feature type="transmembrane region" description="Helical" evidence="7">
    <location>
        <begin position="161"/>
        <end position="180"/>
    </location>
</feature>
<dbReference type="Proteomes" id="UP000184363">
    <property type="component" value="Unassembled WGS sequence"/>
</dbReference>
<evidence type="ECO:0000313" key="10">
    <source>
        <dbReference type="Proteomes" id="UP000184363"/>
    </source>
</evidence>
<dbReference type="GO" id="GO:0016020">
    <property type="term" value="C:membrane"/>
    <property type="evidence" value="ECO:0007669"/>
    <property type="project" value="UniProtKB-SubCell"/>
</dbReference>
<dbReference type="Gene3D" id="1.20.1540.10">
    <property type="entry name" value="Rhomboid-like"/>
    <property type="match status" value="1"/>
</dbReference>
<keyword evidence="6 7" id="KW-0472">Membrane</keyword>
<dbReference type="GO" id="GO:0004252">
    <property type="term" value="F:serine-type endopeptidase activity"/>
    <property type="evidence" value="ECO:0007669"/>
    <property type="project" value="InterPro"/>
</dbReference>
<name>A0A1M6VDD5_PSETH</name>
<evidence type="ECO:0000256" key="4">
    <source>
        <dbReference type="ARBA" id="ARBA00022801"/>
    </source>
</evidence>
<gene>
    <name evidence="9" type="ORF">SAMN05443637_11261</name>
</gene>
<evidence type="ECO:0000256" key="2">
    <source>
        <dbReference type="ARBA" id="ARBA00009045"/>
    </source>
</evidence>
<evidence type="ECO:0000256" key="1">
    <source>
        <dbReference type="ARBA" id="ARBA00004141"/>
    </source>
</evidence>
<dbReference type="RefSeq" id="WP_073457964.1">
    <property type="nucleotide sequence ID" value="NZ_FRAP01000012.1"/>
</dbReference>
<keyword evidence="10" id="KW-1185">Reference proteome</keyword>
<dbReference type="SUPFAM" id="SSF144091">
    <property type="entry name" value="Rhomboid-like"/>
    <property type="match status" value="1"/>
</dbReference>
<dbReference type="OrthoDB" id="9807874at2"/>
<dbReference type="STRING" id="1848.SAMN05443637_11261"/>
<keyword evidence="5 7" id="KW-1133">Transmembrane helix</keyword>
<protein>
    <submittedName>
        <fullName evidence="9">Membrane associated serine protease, rhomboid family</fullName>
    </submittedName>
</protein>
<keyword evidence="3 7" id="KW-0812">Transmembrane</keyword>
<feature type="domain" description="Peptidase S54 rhomboid" evidence="8">
    <location>
        <begin position="120"/>
        <end position="251"/>
    </location>
</feature>
<dbReference type="PANTHER" id="PTHR43731:SF14">
    <property type="entry name" value="PRESENILIN-ASSOCIATED RHOMBOID-LIKE PROTEIN, MITOCHONDRIAL"/>
    <property type="match status" value="1"/>
</dbReference>
<feature type="transmembrane region" description="Helical" evidence="7">
    <location>
        <begin position="264"/>
        <end position="284"/>
    </location>
</feature>
<reference evidence="9 10" key="1">
    <citation type="submission" date="2016-11" db="EMBL/GenBank/DDBJ databases">
        <authorList>
            <person name="Jaros S."/>
            <person name="Januszkiewicz K."/>
            <person name="Wedrychowicz H."/>
        </authorList>
    </citation>
    <scope>NUCLEOTIDE SEQUENCE [LARGE SCALE GENOMIC DNA]</scope>
    <source>
        <strain evidence="9 10">DSM 43832</strain>
    </source>
</reference>
<evidence type="ECO:0000256" key="5">
    <source>
        <dbReference type="ARBA" id="ARBA00022989"/>
    </source>
</evidence>
<comment type="similarity">
    <text evidence="2">Belongs to the peptidase S54 family.</text>
</comment>
<proteinExistence type="inferred from homology"/>
<feature type="transmembrane region" description="Helical" evidence="7">
    <location>
        <begin position="130"/>
        <end position="149"/>
    </location>
</feature>
<dbReference type="InterPro" id="IPR035952">
    <property type="entry name" value="Rhomboid-like_sf"/>
</dbReference>
<organism evidence="9 10">
    <name type="scientific">Pseudonocardia thermophila</name>
    <dbReference type="NCBI Taxonomy" id="1848"/>
    <lineage>
        <taxon>Bacteria</taxon>
        <taxon>Bacillati</taxon>
        <taxon>Actinomycetota</taxon>
        <taxon>Actinomycetes</taxon>
        <taxon>Pseudonocardiales</taxon>
        <taxon>Pseudonocardiaceae</taxon>
        <taxon>Pseudonocardia</taxon>
    </lineage>
</organism>
<dbReference type="InterPro" id="IPR050925">
    <property type="entry name" value="Rhomboid_protease_S54"/>
</dbReference>
<dbReference type="EMBL" id="FRAP01000012">
    <property type="protein sequence ID" value="SHK79490.1"/>
    <property type="molecule type" value="Genomic_DNA"/>
</dbReference>
<accession>A0A1M6VDD5</accession>
<dbReference type="PANTHER" id="PTHR43731">
    <property type="entry name" value="RHOMBOID PROTEASE"/>
    <property type="match status" value="1"/>
</dbReference>
<evidence type="ECO:0000256" key="6">
    <source>
        <dbReference type="ARBA" id="ARBA00023136"/>
    </source>
</evidence>
<keyword evidence="9" id="KW-0645">Protease</keyword>
<dbReference type="CDD" id="cd19756">
    <property type="entry name" value="Bbox2"/>
    <property type="match status" value="1"/>
</dbReference>
<evidence type="ECO:0000259" key="8">
    <source>
        <dbReference type="Pfam" id="PF01694"/>
    </source>
</evidence>
<evidence type="ECO:0000256" key="7">
    <source>
        <dbReference type="SAM" id="Phobius"/>
    </source>
</evidence>
<comment type="subcellular location">
    <subcellularLocation>
        <location evidence="1">Membrane</location>
        <topology evidence="1">Multi-pass membrane protein</topology>
    </subcellularLocation>
</comment>
<dbReference type="InterPro" id="IPR022764">
    <property type="entry name" value="Peptidase_S54_rhomboid_dom"/>
</dbReference>
<sequence>MTHPAGPPAAPAVCVRHPDRPTGLSCTRCGRPACPECLREAAVGYQCVDCVAEGRRSVRTGTTVAGARPARGRPRVTAALIGLNLLVFAGCIVQARSIMGVTGSELFYRFALVPGFVAEGEWWRVVTSGFLHFGLVHIALNMLALWMLGVQQEPVLGRWRFLAIYLISLVGASAACMLFYPAGGVVAGASGAVFGLLGAFLVVLIRMRLPVSVILPTILINIVISVVVPGISLIAHLGGALAGAAATAAVVYTPRSGRTALQAALLGGLGVLVVVLSVLGAARFF</sequence>
<evidence type="ECO:0000313" key="9">
    <source>
        <dbReference type="EMBL" id="SHK79490.1"/>
    </source>
</evidence>
<dbReference type="Pfam" id="PF01694">
    <property type="entry name" value="Rhomboid"/>
    <property type="match status" value="1"/>
</dbReference>
<evidence type="ECO:0000256" key="3">
    <source>
        <dbReference type="ARBA" id="ARBA00022692"/>
    </source>
</evidence>
<keyword evidence="4" id="KW-0378">Hydrolase</keyword>
<feature type="transmembrane region" description="Helical" evidence="7">
    <location>
        <begin position="78"/>
        <end position="99"/>
    </location>
</feature>
<feature type="transmembrane region" description="Helical" evidence="7">
    <location>
        <begin position="186"/>
        <end position="204"/>
    </location>
</feature>